<feature type="domain" description="Peptidase M20 dimerisation" evidence="3">
    <location>
        <begin position="218"/>
        <end position="300"/>
    </location>
</feature>
<dbReference type="PANTHER" id="PTHR32494:SF5">
    <property type="entry name" value="ALLANTOATE AMIDOHYDROLASE"/>
    <property type="match status" value="1"/>
</dbReference>
<evidence type="ECO:0000256" key="2">
    <source>
        <dbReference type="ARBA" id="ARBA00022801"/>
    </source>
</evidence>
<dbReference type="GO" id="GO:0047652">
    <property type="term" value="F:allantoate deiminase activity"/>
    <property type="evidence" value="ECO:0007669"/>
    <property type="project" value="UniProtKB-EC"/>
</dbReference>
<dbReference type="SUPFAM" id="SSF55031">
    <property type="entry name" value="Bacterial exopeptidase dimerisation domain"/>
    <property type="match status" value="1"/>
</dbReference>
<dbReference type="InterPro" id="IPR010158">
    <property type="entry name" value="Amidase_Cbmase"/>
</dbReference>
<dbReference type="SUPFAM" id="SSF53187">
    <property type="entry name" value="Zn-dependent exopeptidases"/>
    <property type="match status" value="1"/>
</dbReference>
<sequence length="415" mass="46416">MVENIEKSSALFEQIEKMVEWLACFGRSERNGVTRLLYTKDWQQAQQGVEGYMKGIGLCTYYDDVGNLYGRLPGTNQNSNVILTGSHIDTVRDGGKYDGAYGIIAGIIALQYLFKQYGSPKKTIEVVSLCEEEGSRFPVTYWGSSNITGGKKLADINDIKDSEGISFVKAMNEAGFGHGHHCPPKRNDLECFIEMHIEQGIVLEKEEKTIGVVSHIVGQRRYTITVEGESNHAGTTPMGLRKDAMYAAAEMIQTLIEKGKNTSPELVVTVGQIIVEPNVSNVIPRKAIFSLDIRHSEEEVLNLFCQETFQELELISLKHQTRISINNWMDETPVKMCENLNKLSETILMKDNISYKKMTSGAGHDSQIFGQSIPTLLLFVPSQNGISHSPLEFTRTEDLEEGIKTLIKVLYELAY</sequence>
<dbReference type="InterPro" id="IPR036264">
    <property type="entry name" value="Bact_exopeptidase_dim_dom"/>
</dbReference>
<protein>
    <submittedName>
        <fullName evidence="4">Allantoate deiminase</fullName>
        <ecNumber evidence="4">3.5.3.9</ecNumber>
    </submittedName>
</protein>
<dbReference type="Gene3D" id="3.40.630.10">
    <property type="entry name" value="Zn peptidases"/>
    <property type="match status" value="1"/>
</dbReference>
<comment type="caution">
    <text evidence="4">The sequence shown here is derived from an EMBL/GenBank/DDBJ whole genome shotgun (WGS) entry which is preliminary data.</text>
</comment>
<dbReference type="InterPro" id="IPR011650">
    <property type="entry name" value="Peptidase_M20_dimer"/>
</dbReference>
<dbReference type="NCBIfam" id="TIGR01879">
    <property type="entry name" value="hydantase"/>
    <property type="match status" value="1"/>
</dbReference>
<dbReference type="PIRSF" id="PIRSF001235">
    <property type="entry name" value="Amidase_carbamoylase"/>
    <property type="match status" value="1"/>
</dbReference>
<evidence type="ECO:0000313" key="5">
    <source>
        <dbReference type="Proteomes" id="UP001526147"/>
    </source>
</evidence>
<evidence type="ECO:0000256" key="1">
    <source>
        <dbReference type="ARBA" id="ARBA00006153"/>
    </source>
</evidence>
<accession>A0ABT3DE12</accession>
<gene>
    <name evidence="4" type="primary">allC</name>
    <name evidence="4" type="ORF">OIH86_06590</name>
</gene>
<dbReference type="NCBIfam" id="NF006768">
    <property type="entry name" value="PRK09290.1-1"/>
    <property type="match status" value="1"/>
</dbReference>
<dbReference type="Proteomes" id="UP001526147">
    <property type="component" value="Unassembled WGS sequence"/>
</dbReference>
<reference evidence="4 5" key="1">
    <citation type="submission" date="2022-10" db="EMBL/GenBank/DDBJ databases">
        <title>Draft genome assembly of moderately radiation resistant bacterium Metabacillus halosaccharovorans.</title>
        <authorList>
            <person name="Pal S."/>
            <person name="Gopinathan A."/>
        </authorList>
    </citation>
    <scope>NUCLEOTIDE SEQUENCE [LARGE SCALE GENOMIC DNA]</scope>
    <source>
        <strain evidence="4 5">VITHBRA001</strain>
    </source>
</reference>
<dbReference type="Pfam" id="PF01546">
    <property type="entry name" value="Peptidase_M20"/>
    <property type="match status" value="1"/>
</dbReference>
<evidence type="ECO:0000313" key="4">
    <source>
        <dbReference type="EMBL" id="MCV9885314.1"/>
    </source>
</evidence>
<keyword evidence="5" id="KW-1185">Reference proteome</keyword>
<dbReference type="Pfam" id="PF07687">
    <property type="entry name" value="M20_dimer"/>
    <property type="match status" value="1"/>
</dbReference>
<dbReference type="PANTHER" id="PTHR32494">
    <property type="entry name" value="ALLANTOATE DEIMINASE-RELATED"/>
    <property type="match status" value="1"/>
</dbReference>
<dbReference type="EC" id="3.5.3.9" evidence="4"/>
<dbReference type="InterPro" id="IPR002933">
    <property type="entry name" value="Peptidase_M20"/>
</dbReference>
<dbReference type="Gene3D" id="3.30.70.360">
    <property type="match status" value="1"/>
</dbReference>
<dbReference type="RefSeq" id="WP_264142116.1">
    <property type="nucleotide sequence ID" value="NZ_JAOYEY010000031.1"/>
</dbReference>
<evidence type="ECO:0000259" key="3">
    <source>
        <dbReference type="Pfam" id="PF07687"/>
    </source>
</evidence>
<dbReference type="NCBIfam" id="NF006771">
    <property type="entry name" value="PRK09290.1-5"/>
    <property type="match status" value="1"/>
</dbReference>
<dbReference type="EMBL" id="JAOYEY010000031">
    <property type="protein sequence ID" value="MCV9885314.1"/>
    <property type="molecule type" value="Genomic_DNA"/>
</dbReference>
<keyword evidence="2 4" id="KW-0378">Hydrolase</keyword>
<name>A0ABT3DE12_9BACI</name>
<dbReference type="CDD" id="cd03884">
    <property type="entry name" value="M20_bAS"/>
    <property type="match status" value="1"/>
</dbReference>
<organism evidence="4 5">
    <name type="scientific">Metabacillus halosaccharovorans</name>
    <dbReference type="NCBI Taxonomy" id="930124"/>
    <lineage>
        <taxon>Bacteria</taxon>
        <taxon>Bacillati</taxon>
        <taxon>Bacillota</taxon>
        <taxon>Bacilli</taxon>
        <taxon>Bacillales</taxon>
        <taxon>Bacillaceae</taxon>
        <taxon>Metabacillus</taxon>
    </lineage>
</organism>
<proteinExistence type="inferred from homology"/>
<comment type="similarity">
    <text evidence="1">Belongs to the peptidase M20 family.</text>
</comment>